<evidence type="ECO:0000313" key="9">
    <source>
        <dbReference type="EMBL" id="MBO0947642.1"/>
    </source>
</evidence>
<feature type="transmembrane region" description="Helical" evidence="6">
    <location>
        <begin position="396"/>
        <end position="419"/>
    </location>
</feature>
<protein>
    <submittedName>
        <fullName evidence="9">ComEC family competence protein</fullName>
    </submittedName>
</protein>
<dbReference type="PANTHER" id="PTHR30619:SF1">
    <property type="entry name" value="RECOMBINATION PROTEIN 2"/>
    <property type="match status" value="1"/>
</dbReference>
<dbReference type="InterPro" id="IPR052159">
    <property type="entry name" value="Competence_DNA_uptake"/>
</dbReference>
<comment type="subcellular location">
    <subcellularLocation>
        <location evidence="1">Cell membrane</location>
        <topology evidence="1">Multi-pass membrane protein</topology>
    </subcellularLocation>
</comment>
<dbReference type="Pfam" id="PF13567">
    <property type="entry name" value="DUF4131"/>
    <property type="match status" value="1"/>
</dbReference>
<feature type="transmembrane region" description="Helical" evidence="6">
    <location>
        <begin position="431"/>
        <end position="455"/>
    </location>
</feature>
<dbReference type="InterPro" id="IPR025405">
    <property type="entry name" value="DUF4131"/>
</dbReference>
<feature type="transmembrane region" description="Helical" evidence="6">
    <location>
        <begin position="341"/>
        <end position="361"/>
    </location>
</feature>
<keyword evidence="10" id="KW-1185">Reference proteome</keyword>
<evidence type="ECO:0000256" key="5">
    <source>
        <dbReference type="ARBA" id="ARBA00023136"/>
    </source>
</evidence>
<dbReference type="Proteomes" id="UP000664628">
    <property type="component" value="Unassembled WGS sequence"/>
</dbReference>
<feature type="domain" description="ComEC/Rec2-related protein" evidence="7">
    <location>
        <begin position="242"/>
        <end position="510"/>
    </location>
</feature>
<keyword evidence="3 6" id="KW-0812">Transmembrane</keyword>
<dbReference type="PANTHER" id="PTHR30619">
    <property type="entry name" value="DNA INTERNALIZATION/COMPETENCE PROTEIN COMEC/REC2"/>
    <property type="match status" value="1"/>
</dbReference>
<organism evidence="9 10">
    <name type="scientific">Fibrella forsythiae</name>
    <dbReference type="NCBI Taxonomy" id="2817061"/>
    <lineage>
        <taxon>Bacteria</taxon>
        <taxon>Pseudomonadati</taxon>
        <taxon>Bacteroidota</taxon>
        <taxon>Cytophagia</taxon>
        <taxon>Cytophagales</taxon>
        <taxon>Spirosomataceae</taxon>
        <taxon>Fibrella</taxon>
    </lineage>
</organism>
<name>A0ABS3JFF6_9BACT</name>
<feature type="transmembrane region" description="Helical" evidence="6">
    <location>
        <begin position="6"/>
        <end position="23"/>
    </location>
</feature>
<evidence type="ECO:0000256" key="6">
    <source>
        <dbReference type="SAM" id="Phobius"/>
    </source>
</evidence>
<comment type="caution">
    <text evidence="9">The sequence shown here is derived from an EMBL/GenBank/DDBJ whole genome shotgun (WGS) entry which is preliminary data.</text>
</comment>
<keyword evidence="4 6" id="KW-1133">Transmembrane helix</keyword>
<dbReference type="EMBL" id="JAFMYW010000001">
    <property type="protein sequence ID" value="MBO0947642.1"/>
    <property type="molecule type" value="Genomic_DNA"/>
</dbReference>
<evidence type="ECO:0000256" key="2">
    <source>
        <dbReference type="ARBA" id="ARBA00022475"/>
    </source>
</evidence>
<evidence type="ECO:0000313" key="10">
    <source>
        <dbReference type="Proteomes" id="UP000664628"/>
    </source>
</evidence>
<keyword evidence="5 6" id="KW-0472">Membrane</keyword>
<dbReference type="NCBIfam" id="TIGR00360">
    <property type="entry name" value="ComEC_N-term"/>
    <property type="match status" value="1"/>
</dbReference>
<gene>
    <name evidence="9" type="ORF">J2I46_03560</name>
</gene>
<evidence type="ECO:0000256" key="1">
    <source>
        <dbReference type="ARBA" id="ARBA00004651"/>
    </source>
</evidence>
<sequence length="707" mass="78827">MRGYPFFRYVGAMLVGIFMAEAWPDARWWPLCLALTSGVVAGAIIYRNERRLIKPLSLALGLSMLGLFGVIGWLAVYSQSPVRRPTHLLHASQLPTAYEAVVTNLPEARAKTYKVELSLRRGQLGNSSNLFQPLTGRVMIYLDKGDSLHPTPLPRYGDIWLVSGQPRLVDPPINPGEFDFKRFLAHRGIFHQQYLLAWQRHVVGYEPPNRLVALAYQTNRWADSLLTASIGTKAEYGIVNAMILGVRDDLDPAQYQSYAAAGAVHILSVSGLHVGILFLVLTWLLQKLAPGKGNSWWVVGIKLAVLWFFALMTGFSAPVLRSALMFSFLLMSGLINRTQSLLNTLAASALLILCYDPFAAFSAGFQLSYLAVIGIGAFVPYLNQLLRPTTWIGIKLWEISVVAVAAQLLTFPLGIYYFHSFPTFFLLANPIVMVLSAGLVPLSIATLVLGWVPYLGDVLGWLLQKTAWSMNQSVEVVGQLPGATPGDLWLSSTGLALVYALIGTGCLLLLTRDRTYLNLTAALSFCFAVLVIYEKLQQNEQQRLTVHFLPRKTAVSFTSGHQSLVLTDDDWQANTRNYDFYLKNTFGQWGIDSLQVGSLRADSLAFPLPYRHYPDMALAVWRGRSILFVNRIAEYRPWRLPEVVDYAIIRRTAVLNWASLTRRVVARHVIFDDSNRAEPTDSLLAQAPPPGIAVHSIRRDGVFMAEW</sequence>
<accession>A0ABS3JFF6</accession>
<dbReference type="Pfam" id="PF03772">
    <property type="entry name" value="Competence"/>
    <property type="match status" value="1"/>
</dbReference>
<feature type="transmembrane region" description="Helical" evidence="6">
    <location>
        <begin position="296"/>
        <end position="320"/>
    </location>
</feature>
<evidence type="ECO:0000259" key="7">
    <source>
        <dbReference type="Pfam" id="PF03772"/>
    </source>
</evidence>
<feature type="domain" description="DUF4131" evidence="8">
    <location>
        <begin position="28"/>
        <end position="195"/>
    </location>
</feature>
<evidence type="ECO:0000256" key="3">
    <source>
        <dbReference type="ARBA" id="ARBA00022692"/>
    </source>
</evidence>
<keyword evidence="2" id="KW-1003">Cell membrane</keyword>
<feature type="transmembrane region" description="Helical" evidence="6">
    <location>
        <begin position="488"/>
        <end position="510"/>
    </location>
</feature>
<evidence type="ECO:0000259" key="8">
    <source>
        <dbReference type="Pfam" id="PF13567"/>
    </source>
</evidence>
<dbReference type="InterPro" id="IPR004477">
    <property type="entry name" value="ComEC_N"/>
</dbReference>
<feature type="transmembrane region" description="Helical" evidence="6">
    <location>
        <begin position="516"/>
        <end position="533"/>
    </location>
</feature>
<reference evidence="9 10" key="1">
    <citation type="submission" date="2021-03" db="EMBL/GenBank/DDBJ databases">
        <title>Fibrella sp. HMF5405 genome sequencing and assembly.</title>
        <authorList>
            <person name="Kang H."/>
            <person name="Kim H."/>
            <person name="Bae S."/>
            <person name="Joh K."/>
        </authorList>
    </citation>
    <scope>NUCLEOTIDE SEQUENCE [LARGE SCALE GENOMIC DNA]</scope>
    <source>
        <strain evidence="9 10">HMF5405</strain>
    </source>
</reference>
<feature type="transmembrane region" description="Helical" evidence="6">
    <location>
        <begin position="367"/>
        <end position="384"/>
    </location>
</feature>
<evidence type="ECO:0000256" key="4">
    <source>
        <dbReference type="ARBA" id="ARBA00022989"/>
    </source>
</evidence>
<dbReference type="RefSeq" id="WP_207327550.1">
    <property type="nucleotide sequence ID" value="NZ_JAFMYW010000001.1"/>
</dbReference>
<feature type="transmembrane region" description="Helical" evidence="6">
    <location>
        <begin position="28"/>
        <end position="46"/>
    </location>
</feature>
<feature type="transmembrane region" description="Helical" evidence="6">
    <location>
        <begin position="58"/>
        <end position="77"/>
    </location>
</feature>
<feature type="transmembrane region" description="Helical" evidence="6">
    <location>
        <begin position="258"/>
        <end position="284"/>
    </location>
</feature>
<proteinExistence type="predicted"/>